<dbReference type="PANTHER" id="PTHR34052">
    <property type="entry name" value="GLYCINE-RICH PROTEIN-LIKE"/>
    <property type="match status" value="1"/>
</dbReference>
<dbReference type="InterPro" id="IPR008972">
    <property type="entry name" value="Cupredoxin"/>
</dbReference>
<name>A0A6P6VF73_COFAR</name>
<keyword evidence="3" id="KW-1185">Reference proteome</keyword>
<protein>
    <submittedName>
        <fullName evidence="4">Early nodulin-like protein 20</fullName>
    </submittedName>
</protein>
<proteinExistence type="predicted"/>
<dbReference type="Gene3D" id="2.60.40.420">
    <property type="entry name" value="Cupredoxins - blue copper proteins"/>
    <property type="match status" value="1"/>
</dbReference>
<reference evidence="4" key="2">
    <citation type="submission" date="2025-08" db="UniProtKB">
        <authorList>
            <consortium name="RefSeq"/>
        </authorList>
    </citation>
    <scope>IDENTIFICATION</scope>
    <source>
        <tissue evidence="4">Leaves</tissue>
    </source>
</reference>
<evidence type="ECO:0000313" key="3">
    <source>
        <dbReference type="Proteomes" id="UP001652660"/>
    </source>
</evidence>
<evidence type="ECO:0000313" key="4">
    <source>
        <dbReference type="RefSeq" id="XP_027101599.1"/>
    </source>
</evidence>
<dbReference type="RefSeq" id="XP_027101599.1">
    <property type="nucleotide sequence ID" value="XM_027245798.2"/>
</dbReference>
<dbReference type="Proteomes" id="UP001652660">
    <property type="component" value="Chromosome 2c"/>
</dbReference>
<keyword evidence="1" id="KW-0472">Membrane</keyword>
<evidence type="ECO:0000259" key="2">
    <source>
        <dbReference type="PROSITE" id="PS51485"/>
    </source>
</evidence>
<dbReference type="GeneID" id="113722499"/>
<dbReference type="InterPro" id="IPR003245">
    <property type="entry name" value="Phytocyanin_dom"/>
</dbReference>
<dbReference type="SUPFAM" id="SSF49503">
    <property type="entry name" value="Cupredoxins"/>
    <property type="match status" value="1"/>
</dbReference>
<dbReference type="OrthoDB" id="1839683at2759"/>
<organism evidence="3 4">
    <name type="scientific">Coffea arabica</name>
    <name type="common">Arabian coffee</name>
    <dbReference type="NCBI Taxonomy" id="13443"/>
    <lineage>
        <taxon>Eukaryota</taxon>
        <taxon>Viridiplantae</taxon>
        <taxon>Streptophyta</taxon>
        <taxon>Embryophyta</taxon>
        <taxon>Tracheophyta</taxon>
        <taxon>Spermatophyta</taxon>
        <taxon>Magnoliopsida</taxon>
        <taxon>eudicotyledons</taxon>
        <taxon>Gunneridae</taxon>
        <taxon>Pentapetalae</taxon>
        <taxon>asterids</taxon>
        <taxon>lamiids</taxon>
        <taxon>Gentianales</taxon>
        <taxon>Rubiaceae</taxon>
        <taxon>Ixoroideae</taxon>
        <taxon>Gardenieae complex</taxon>
        <taxon>Bertiereae - Coffeeae clade</taxon>
        <taxon>Coffeeae</taxon>
        <taxon>Coffea</taxon>
    </lineage>
</organism>
<dbReference type="GO" id="GO:0009055">
    <property type="term" value="F:electron transfer activity"/>
    <property type="evidence" value="ECO:0007669"/>
    <property type="project" value="InterPro"/>
</dbReference>
<keyword evidence="1" id="KW-0812">Transmembrane</keyword>
<feature type="transmembrane region" description="Helical" evidence="1">
    <location>
        <begin position="6"/>
        <end position="26"/>
    </location>
</feature>
<dbReference type="PANTHER" id="PTHR34052:SF1">
    <property type="entry name" value="OS06G0216700 PROTEIN"/>
    <property type="match status" value="1"/>
</dbReference>
<keyword evidence="1" id="KW-1133">Transmembrane helix</keyword>
<dbReference type="Pfam" id="PF02298">
    <property type="entry name" value="Cu_bind_like"/>
    <property type="match status" value="1"/>
</dbReference>
<gene>
    <name evidence="4" type="primary">LOC113722499</name>
</gene>
<sequence length="162" mass="18394">MASLVFHGKAGVLAVVIMSILGVGTMGNKQDTNWNYGWHRHPNASQPRRVEVGGSEGWHFGFNYTDWALKNGPFYLGDTLVFKYNSTPHPHSVYLLPSYRSFLTCDLRWAWKIADVNQGGGEGFEFVLRWWQPYYFACGEGGGFHCSNGTMKFPVMPLIHWN</sequence>
<dbReference type="AlphaFoldDB" id="A0A6P6VF73"/>
<reference evidence="3" key="1">
    <citation type="journal article" date="2025" name="Foods">
        <title>Unveiling the Microbial Signatures of Arabica Coffee Cherries: Insights into Ripeness Specific Diversity, Functional Traits, and Implications for Quality and Safety.</title>
        <authorList>
            <consortium name="RefSeq"/>
            <person name="Tenea G.N."/>
            <person name="Cifuentes V."/>
            <person name="Reyes P."/>
            <person name="Cevallos-Vallejos M."/>
        </authorList>
    </citation>
    <scope>NUCLEOTIDE SEQUENCE [LARGE SCALE GENOMIC DNA]</scope>
</reference>
<feature type="domain" description="Phytocyanin" evidence="2">
    <location>
        <begin position="48"/>
        <end position="159"/>
    </location>
</feature>
<dbReference type="PROSITE" id="PS51485">
    <property type="entry name" value="PHYTOCYANIN"/>
    <property type="match status" value="1"/>
</dbReference>
<evidence type="ECO:0000256" key="1">
    <source>
        <dbReference type="SAM" id="Phobius"/>
    </source>
</evidence>
<accession>A0A6P6VF73</accession>